<evidence type="ECO:0000256" key="6">
    <source>
        <dbReference type="ARBA" id="ARBA00023242"/>
    </source>
</evidence>
<dbReference type="GO" id="GO:1900032">
    <property type="term" value="P:regulation of trichome patterning"/>
    <property type="evidence" value="ECO:0007669"/>
    <property type="project" value="UniProtKB-ARBA"/>
</dbReference>
<sequence length="176" mass="21130">MTTKHYLQLVCKGFSLDTFLSLSLSSFLLLLLLYKLTPLAFFFSCILQFNHSFHLPSLYFSFFLLAPILMDNTERRRRRKQHKVTLHDSEEVSSIEWEFINMTEQEEDLIFRMYRLVGDRWDLIAGRVPGRQPVEIERYWIMRNSDGFAEKRRQLHHSSCHKNTKPHRPRFSIYPS</sequence>
<dbReference type="GO" id="GO:0005634">
    <property type="term" value="C:nucleus"/>
    <property type="evidence" value="ECO:0007669"/>
    <property type="project" value="UniProtKB-SubCell"/>
</dbReference>
<dbReference type="PANTHER" id="PTHR47998:SF88">
    <property type="entry name" value="TRANSCRIPTION FACTOR TRY"/>
    <property type="match status" value="1"/>
</dbReference>
<keyword evidence="2" id="KW-0217">Developmental protein</keyword>
<evidence type="ECO:0000256" key="4">
    <source>
        <dbReference type="ARBA" id="ARBA00023125"/>
    </source>
</evidence>
<evidence type="ECO:0000256" key="3">
    <source>
        <dbReference type="ARBA" id="ARBA00023015"/>
    </source>
</evidence>
<dbReference type="SMART" id="SM00717">
    <property type="entry name" value="SANT"/>
    <property type="match status" value="1"/>
</dbReference>
<dbReference type="Gene3D" id="1.10.10.60">
    <property type="entry name" value="Homeodomain-like"/>
    <property type="match status" value="1"/>
</dbReference>
<accession>A0A1J3DP28</accession>
<evidence type="ECO:0000256" key="5">
    <source>
        <dbReference type="ARBA" id="ARBA00023163"/>
    </source>
</evidence>
<reference evidence="10" key="1">
    <citation type="submission" date="2016-07" db="EMBL/GenBank/DDBJ databases">
        <title>De novo transcriptome assembly of four accessions of the metal hyperaccumulator plant Noccaea caerulescens.</title>
        <authorList>
            <person name="Blande D."/>
            <person name="Halimaa P."/>
            <person name="Tervahauta A.I."/>
            <person name="Aarts M.G."/>
            <person name="Karenlampi S.O."/>
        </authorList>
    </citation>
    <scope>NUCLEOTIDE SEQUENCE</scope>
</reference>
<proteinExistence type="predicted"/>
<comment type="subcellular location">
    <subcellularLocation>
        <location evidence="1">Nucleus</location>
    </subcellularLocation>
</comment>
<protein>
    <submittedName>
        <fullName evidence="10">Transcription factor TRY</fullName>
    </submittedName>
</protein>
<feature type="region of interest" description="Disordered" evidence="7">
    <location>
        <begin position="156"/>
        <end position="176"/>
    </location>
</feature>
<evidence type="ECO:0000259" key="9">
    <source>
        <dbReference type="PROSITE" id="PS50090"/>
    </source>
</evidence>
<feature type="domain" description="Myb-like" evidence="9">
    <location>
        <begin position="103"/>
        <end position="140"/>
    </location>
</feature>
<feature type="transmembrane region" description="Helical" evidence="8">
    <location>
        <begin position="14"/>
        <end position="33"/>
    </location>
</feature>
<dbReference type="EMBL" id="GEVI01010598">
    <property type="protein sequence ID" value="JAU21722.1"/>
    <property type="molecule type" value="Transcribed_RNA"/>
</dbReference>
<evidence type="ECO:0000256" key="1">
    <source>
        <dbReference type="ARBA" id="ARBA00004123"/>
    </source>
</evidence>
<dbReference type="FunFam" id="1.10.10.60:FF:000411">
    <property type="entry name" value="Transcription factor TRY"/>
    <property type="match status" value="1"/>
</dbReference>
<keyword evidence="8" id="KW-0472">Membrane</keyword>
<keyword evidence="4" id="KW-0238">DNA-binding</keyword>
<dbReference type="CDD" id="cd00167">
    <property type="entry name" value="SANT"/>
    <property type="match status" value="1"/>
</dbReference>
<dbReference type="InterPro" id="IPR015495">
    <property type="entry name" value="Myb_TF_plants"/>
</dbReference>
<dbReference type="GO" id="GO:0010026">
    <property type="term" value="P:trichome differentiation"/>
    <property type="evidence" value="ECO:0007669"/>
    <property type="project" value="UniProtKB-ARBA"/>
</dbReference>
<feature type="compositionally biased region" description="Basic residues" evidence="7">
    <location>
        <begin position="156"/>
        <end position="170"/>
    </location>
</feature>
<dbReference type="GO" id="GO:0006355">
    <property type="term" value="P:regulation of DNA-templated transcription"/>
    <property type="evidence" value="ECO:0007669"/>
    <property type="project" value="TreeGrafter"/>
</dbReference>
<keyword evidence="5" id="KW-0804">Transcription</keyword>
<dbReference type="PROSITE" id="PS50090">
    <property type="entry name" value="MYB_LIKE"/>
    <property type="match status" value="1"/>
</dbReference>
<evidence type="ECO:0000256" key="7">
    <source>
        <dbReference type="SAM" id="MobiDB-lite"/>
    </source>
</evidence>
<dbReference type="AlphaFoldDB" id="A0A1J3DP28"/>
<organism evidence="10">
    <name type="scientific">Noccaea caerulescens</name>
    <name type="common">Alpine penny-cress</name>
    <name type="synonym">Thlaspi caerulescens</name>
    <dbReference type="NCBI Taxonomy" id="107243"/>
    <lineage>
        <taxon>Eukaryota</taxon>
        <taxon>Viridiplantae</taxon>
        <taxon>Streptophyta</taxon>
        <taxon>Embryophyta</taxon>
        <taxon>Tracheophyta</taxon>
        <taxon>Spermatophyta</taxon>
        <taxon>Magnoliopsida</taxon>
        <taxon>eudicotyledons</taxon>
        <taxon>Gunneridae</taxon>
        <taxon>Pentapetalae</taxon>
        <taxon>rosids</taxon>
        <taxon>malvids</taxon>
        <taxon>Brassicales</taxon>
        <taxon>Brassicaceae</taxon>
        <taxon>Coluteocarpeae</taxon>
        <taxon>Noccaea</taxon>
    </lineage>
</organism>
<keyword evidence="8" id="KW-0812">Transmembrane</keyword>
<keyword evidence="6" id="KW-0539">Nucleus</keyword>
<name>A0A1J3DP28_NOCCA</name>
<evidence type="ECO:0000313" key="10">
    <source>
        <dbReference type="EMBL" id="JAU21722.1"/>
    </source>
</evidence>
<keyword evidence="8" id="KW-1133">Transmembrane helix</keyword>
<dbReference type="InterPro" id="IPR009057">
    <property type="entry name" value="Homeodomain-like_sf"/>
</dbReference>
<evidence type="ECO:0000256" key="2">
    <source>
        <dbReference type="ARBA" id="ARBA00022473"/>
    </source>
</evidence>
<dbReference type="SUPFAM" id="SSF46689">
    <property type="entry name" value="Homeodomain-like"/>
    <property type="match status" value="1"/>
</dbReference>
<evidence type="ECO:0000256" key="8">
    <source>
        <dbReference type="SAM" id="Phobius"/>
    </source>
</evidence>
<dbReference type="PANTHER" id="PTHR47998">
    <property type="entry name" value="TRANSCRIPTION FACTOR MYB51-LIKE ISOFORM X1"/>
    <property type="match status" value="1"/>
</dbReference>
<dbReference type="GO" id="GO:0000976">
    <property type="term" value="F:transcription cis-regulatory region binding"/>
    <property type="evidence" value="ECO:0007669"/>
    <property type="project" value="TreeGrafter"/>
</dbReference>
<feature type="transmembrane region" description="Helical" evidence="8">
    <location>
        <begin position="53"/>
        <end position="70"/>
    </location>
</feature>
<keyword evidence="3" id="KW-0805">Transcription regulation</keyword>
<dbReference type="InterPro" id="IPR001005">
    <property type="entry name" value="SANT/Myb"/>
</dbReference>
<gene>
    <name evidence="10" type="ORF">GA_TR20681_c0_g1_i1_g.69014</name>
</gene>
<dbReference type="Pfam" id="PF00249">
    <property type="entry name" value="Myb_DNA-binding"/>
    <property type="match status" value="1"/>
</dbReference>